<dbReference type="HOGENOM" id="CLU_1096153_0_0_1"/>
<dbReference type="RefSeq" id="XP_002293184.1">
    <property type="nucleotide sequence ID" value="XM_002293148.1"/>
</dbReference>
<evidence type="ECO:0000256" key="1">
    <source>
        <dbReference type="SAM" id="MobiDB-lite"/>
    </source>
</evidence>
<evidence type="ECO:0000313" key="2">
    <source>
        <dbReference type="EMBL" id="EED89645.1"/>
    </source>
</evidence>
<dbReference type="AlphaFoldDB" id="B8CAA2"/>
<feature type="region of interest" description="Disordered" evidence="1">
    <location>
        <begin position="188"/>
        <end position="254"/>
    </location>
</feature>
<feature type="compositionally biased region" description="Basic and acidic residues" evidence="1">
    <location>
        <begin position="238"/>
        <end position="254"/>
    </location>
</feature>
<sequence length="254" mass="28712">MLEIALHAGHDLDATKDVVGDSQGATAVVAEGSAGVDADAADESHEDDFMNSADEDDMMRQDSLSTLQTNNKTSRGRSRQRSSNKRRSQQRSDTRTKFEIEAAYAQLMEQRRENHLLKQIWEDIQQSELRVNEPQIQISHHNAKKSTKSKDGAIAYLKILARDLHSSHLADEIELPPSLDKLRLDTTSVDAPLNTKPKPKQRQSKRPSTVQFSDTICSDEDDLTDNEKSEKYTGPYASEEKSNEMEFDYHPFYS</sequence>
<accession>B8CAA2</accession>
<feature type="compositionally biased region" description="Polar residues" evidence="1">
    <location>
        <begin position="62"/>
        <end position="73"/>
    </location>
</feature>
<dbReference type="KEGG" id="tps:THAPSDRAFT_24477"/>
<feature type="compositionally biased region" description="Basic residues" evidence="1">
    <location>
        <begin position="74"/>
        <end position="89"/>
    </location>
</feature>
<dbReference type="PaxDb" id="35128-Thaps24477"/>
<organism evidence="2 3">
    <name type="scientific">Thalassiosira pseudonana</name>
    <name type="common">Marine diatom</name>
    <name type="synonym">Cyclotella nana</name>
    <dbReference type="NCBI Taxonomy" id="35128"/>
    <lineage>
        <taxon>Eukaryota</taxon>
        <taxon>Sar</taxon>
        <taxon>Stramenopiles</taxon>
        <taxon>Ochrophyta</taxon>
        <taxon>Bacillariophyta</taxon>
        <taxon>Coscinodiscophyceae</taxon>
        <taxon>Thalassiosirophycidae</taxon>
        <taxon>Thalassiosirales</taxon>
        <taxon>Thalassiosiraceae</taxon>
        <taxon>Thalassiosira</taxon>
    </lineage>
</organism>
<name>B8CAA2_THAPS</name>
<reference evidence="2 3" key="2">
    <citation type="journal article" date="2008" name="Nature">
        <title>The Phaeodactylum genome reveals the evolutionary history of diatom genomes.</title>
        <authorList>
            <person name="Bowler C."/>
            <person name="Allen A.E."/>
            <person name="Badger J.H."/>
            <person name="Grimwood J."/>
            <person name="Jabbari K."/>
            <person name="Kuo A."/>
            <person name="Maheswari U."/>
            <person name="Martens C."/>
            <person name="Maumus F."/>
            <person name="Otillar R.P."/>
            <person name="Rayko E."/>
            <person name="Salamov A."/>
            <person name="Vandepoele K."/>
            <person name="Beszteri B."/>
            <person name="Gruber A."/>
            <person name="Heijde M."/>
            <person name="Katinka M."/>
            <person name="Mock T."/>
            <person name="Valentin K."/>
            <person name="Verret F."/>
            <person name="Berges J.A."/>
            <person name="Brownlee C."/>
            <person name="Cadoret J.P."/>
            <person name="Chiovitti A."/>
            <person name="Choi C.J."/>
            <person name="Coesel S."/>
            <person name="De Martino A."/>
            <person name="Detter J.C."/>
            <person name="Durkin C."/>
            <person name="Falciatore A."/>
            <person name="Fournet J."/>
            <person name="Haruta M."/>
            <person name="Huysman M.J."/>
            <person name="Jenkins B.D."/>
            <person name="Jiroutova K."/>
            <person name="Jorgensen R.E."/>
            <person name="Joubert Y."/>
            <person name="Kaplan A."/>
            <person name="Kroger N."/>
            <person name="Kroth P.G."/>
            <person name="La Roche J."/>
            <person name="Lindquist E."/>
            <person name="Lommer M."/>
            <person name="Martin-Jezequel V."/>
            <person name="Lopez P.J."/>
            <person name="Lucas S."/>
            <person name="Mangogna M."/>
            <person name="McGinnis K."/>
            <person name="Medlin L.K."/>
            <person name="Montsant A."/>
            <person name="Oudot-Le Secq M.P."/>
            <person name="Napoli C."/>
            <person name="Obornik M."/>
            <person name="Parker M.S."/>
            <person name="Petit J.L."/>
            <person name="Porcel B.M."/>
            <person name="Poulsen N."/>
            <person name="Robison M."/>
            <person name="Rychlewski L."/>
            <person name="Rynearson T.A."/>
            <person name="Schmutz J."/>
            <person name="Shapiro H."/>
            <person name="Siaut M."/>
            <person name="Stanley M."/>
            <person name="Sussman M.R."/>
            <person name="Taylor A.R."/>
            <person name="Vardi A."/>
            <person name="von Dassow P."/>
            <person name="Vyverman W."/>
            <person name="Willis A."/>
            <person name="Wyrwicz L.S."/>
            <person name="Rokhsar D.S."/>
            <person name="Weissenbach J."/>
            <person name="Armbrust E.V."/>
            <person name="Green B.R."/>
            <person name="Van de Peer Y."/>
            <person name="Grigoriev I.V."/>
        </authorList>
    </citation>
    <scope>NUCLEOTIDE SEQUENCE [LARGE SCALE GENOMIC DNA]</scope>
    <source>
        <strain evidence="2 3">CCMP1335</strain>
    </source>
</reference>
<dbReference type="Proteomes" id="UP000001449">
    <property type="component" value="Chromosome 12"/>
</dbReference>
<dbReference type="GeneID" id="7447536"/>
<protein>
    <submittedName>
        <fullName evidence="2">Uncharacterized protein</fullName>
    </submittedName>
</protein>
<dbReference type="EMBL" id="CM000647">
    <property type="protein sequence ID" value="EED89645.1"/>
    <property type="molecule type" value="Genomic_DNA"/>
</dbReference>
<keyword evidence="3" id="KW-1185">Reference proteome</keyword>
<reference evidence="2 3" key="1">
    <citation type="journal article" date="2004" name="Science">
        <title>The genome of the diatom Thalassiosira pseudonana: ecology, evolution, and metabolism.</title>
        <authorList>
            <person name="Armbrust E.V."/>
            <person name="Berges J.A."/>
            <person name="Bowler C."/>
            <person name="Green B.R."/>
            <person name="Martinez D."/>
            <person name="Putnam N.H."/>
            <person name="Zhou S."/>
            <person name="Allen A.E."/>
            <person name="Apt K.E."/>
            <person name="Bechner M."/>
            <person name="Brzezinski M.A."/>
            <person name="Chaal B.K."/>
            <person name="Chiovitti A."/>
            <person name="Davis A.K."/>
            <person name="Demarest M.S."/>
            <person name="Detter J.C."/>
            <person name="Glavina T."/>
            <person name="Goodstein D."/>
            <person name="Hadi M.Z."/>
            <person name="Hellsten U."/>
            <person name="Hildebrand M."/>
            <person name="Jenkins B.D."/>
            <person name="Jurka J."/>
            <person name="Kapitonov V.V."/>
            <person name="Kroger N."/>
            <person name="Lau W.W."/>
            <person name="Lane T.W."/>
            <person name="Larimer F.W."/>
            <person name="Lippmeier J.C."/>
            <person name="Lucas S."/>
            <person name="Medina M."/>
            <person name="Montsant A."/>
            <person name="Obornik M."/>
            <person name="Parker M.S."/>
            <person name="Palenik B."/>
            <person name="Pazour G.J."/>
            <person name="Richardson P.M."/>
            <person name="Rynearson T.A."/>
            <person name="Saito M.A."/>
            <person name="Schwartz D.C."/>
            <person name="Thamatrakoln K."/>
            <person name="Valentin K."/>
            <person name="Vardi A."/>
            <person name="Wilkerson F.P."/>
            <person name="Rokhsar D.S."/>
        </authorList>
    </citation>
    <scope>NUCLEOTIDE SEQUENCE [LARGE SCALE GENOMIC DNA]</scope>
    <source>
        <strain evidence="2 3">CCMP1335</strain>
    </source>
</reference>
<dbReference type="InParanoid" id="B8CAA2"/>
<gene>
    <name evidence="2" type="ORF">THAPSDRAFT_24477</name>
</gene>
<evidence type="ECO:0000313" key="3">
    <source>
        <dbReference type="Proteomes" id="UP000001449"/>
    </source>
</evidence>
<feature type="region of interest" description="Disordered" evidence="1">
    <location>
        <begin position="31"/>
        <end position="96"/>
    </location>
</feature>
<proteinExistence type="predicted"/>